<keyword evidence="4" id="KW-0805">Transcription regulation</keyword>
<dbReference type="PANTHER" id="PTHR45838">
    <property type="entry name" value="HISTONE-LYSINE-N-METHYLTRANSFERASE 2 KMT2 FAMILY MEMBER"/>
    <property type="match status" value="1"/>
</dbReference>
<dbReference type="Proteomes" id="UP000092462">
    <property type="component" value="Unassembled WGS sequence"/>
</dbReference>
<accession>A0A1B0DHQ4</accession>
<proteinExistence type="predicted"/>
<evidence type="ECO:0000256" key="3">
    <source>
        <dbReference type="ARBA" id="ARBA00022691"/>
    </source>
</evidence>
<dbReference type="PROSITE" id="PS50868">
    <property type="entry name" value="POST_SET"/>
    <property type="match status" value="1"/>
</dbReference>
<keyword evidence="7" id="KW-1185">Reference proteome</keyword>
<dbReference type="Pfam" id="PF00856">
    <property type="entry name" value="SET"/>
    <property type="match status" value="1"/>
</dbReference>
<evidence type="ECO:0000256" key="2">
    <source>
        <dbReference type="ARBA" id="ARBA00022679"/>
    </source>
</evidence>
<dbReference type="PANTHER" id="PTHR45838:SF4">
    <property type="entry name" value="HISTONE-LYSINE N-METHYLTRANSFERASE TRITHORAX"/>
    <property type="match status" value="1"/>
</dbReference>
<dbReference type="EMBL" id="AJVK01061412">
    <property type="status" value="NOT_ANNOTATED_CDS"/>
    <property type="molecule type" value="Genomic_DNA"/>
</dbReference>
<organism evidence="6 7">
    <name type="scientific">Phlebotomus papatasi</name>
    <name type="common">Sandfly</name>
    <dbReference type="NCBI Taxonomy" id="29031"/>
    <lineage>
        <taxon>Eukaryota</taxon>
        <taxon>Metazoa</taxon>
        <taxon>Ecdysozoa</taxon>
        <taxon>Arthropoda</taxon>
        <taxon>Hexapoda</taxon>
        <taxon>Insecta</taxon>
        <taxon>Pterygota</taxon>
        <taxon>Neoptera</taxon>
        <taxon>Endopterygota</taxon>
        <taxon>Diptera</taxon>
        <taxon>Nematocera</taxon>
        <taxon>Psychodoidea</taxon>
        <taxon>Psychodidae</taxon>
        <taxon>Phlebotomus</taxon>
        <taxon>Phlebotomus</taxon>
    </lineage>
</organism>
<evidence type="ECO:0000313" key="6">
    <source>
        <dbReference type="EnsemblMetazoa" id="PPAI007688-PA"/>
    </source>
</evidence>
<keyword evidence="5" id="KW-0804">Transcription</keyword>
<keyword evidence="3" id="KW-0949">S-adenosyl-L-methionine</keyword>
<keyword evidence="2" id="KW-0808">Transferase</keyword>
<dbReference type="InterPro" id="IPR001214">
    <property type="entry name" value="SET_dom"/>
</dbReference>
<dbReference type="AlphaFoldDB" id="A0A1B0DHQ4"/>
<evidence type="ECO:0000256" key="1">
    <source>
        <dbReference type="ARBA" id="ARBA00022603"/>
    </source>
</evidence>
<sequence>MVIEYAGELIRATLTDKRENYYESKGIGCYMFRIDDNFVVDATMRGNAARFINHSCEPNCYSKVVDILGHKHIIIFALRRIVPGEELTYDYKFPFEDIKIPCSCGSKRCRKYLN</sequence>
<dbReference type="InterPro" id="IPR046341">
    <property type="entry name" value="SET_dom_sf"/>
</dbReference>
<dbReference type="Gene3D" id="2.170.270.10">
    <property type="entry name" value="SET domain"/>
    <property type="match status" value="1"/>
</dbReference>
<dbReference type="VEuPathDB" id="VectorBase:PPAPM1_002475"/>
<dbReference type="GO" id="GO:0045893">
    <property type="term" value="P:positive regulation of DNA-templated transcription"/>
    <property type="evidence" value="ECO:0007669"/>
    <property type="project" value="TreeGrafter"/>
</dbReference>
<dbReference type="InterPro" id="IPR003616">
    <property type="entry name" value="Post-SET_dom"/>
</dbReference>
<dbReference type="GO" id="GO:0035097">
    <property type="term" value="C:histone methyltransferase complex"/>
    <property type="evidence" value="ECO:0007669"/>
    <property type="project" value="TreeGrafter"/>
</dbReference>
<evidence type="ECO:0000256" key="4">
    <source>
        <dbReference type="ARBA" id="ARBA00023015"/>
    </source>
</evidence>
<evidence type="ECO:0000256" key="5">
    <source>
        <dbReference type="ARBA" id="ARBA00023163"/>
    </source>
</evidence>
<dbReference type="GO" id="GO:0042800">
    <property type="term" value="F:histone H3K4 methyltransferase activity"/>
    <property type="evidence" value="ECO:0007669"/>
    <property type="project" value="TreeGrafter"/>
</dbReference>
<dbReference type="SMART" id="SM00317">
    <property type="entry name" value="SET"/>
    <property type="match status" value="1"/>
</dbReference>
<reference evidence="6" key="1">
    <citation type="submission" date="2022-08" db="UniProtKB">
        <authorList>
            <consortium name="EnsemblMetazoa"/>
        </authorList>
    </citation>
    <scope>IDENTIFICATION</scope>
    <source>
        <strain evidence="6">Israel</strain>
    </source>
</reference>
<name>A0A1B0DHQ4_PHLPP</name>
<evidence type="ECO:0000313" key="7">
    <source>
        <dbReference type="Proteomes" id="UP000092462"/>
    </source>
</evidence>
<keyword evidence="1" id="KW-0489">Methyltransferase</keyword>
<dbReference type="PROSITE" id="PS50280">
    <property type="entry name" value="SET"/>
    <property type="match status" value="1"/>
</dbReference>
<dbReference type="EnsemblMetazoa" id="PPAI007688-RA">
    <property type="protein sequence ID" value="PPAI007688-PA"/>
    <property type="gene ID" value="PPAI007688"/>
</dbReference>
<dbReference type="SUPFAM" id="SSF82199">
    <property type="entry name" value="SET domain"/>
    <property type="match status" value="1"/>
</dbReference>
<dbReference type="VEuPathDB" id="VectorBase:PPAI007688"/>
<dbReference type="GO" id="GO:0032259">
    <property type="term" value="P:methylation"/>
    <property type="evidence" value="ECO:0007669"/>
    <property type="project" value="UniProtKB-KW"/>
</dbReference>
<dbReference type="SMART" id="SM00508">
    <property type="entry name" value="PostSET"/>
    <property type="match status" value="1"/>
</dbReference>
<protein>
    <submittedName>
        <fullName evidence="6">Histone-lysine N-methyltransferase</fullName>
    </submittedName>
</protein>